<protein>
    <recommendedName>
        <fullName evidence="4">Transmembrane protein</fullName>
    </recommendedName>
</protein>
<evidence type="ECO:0008006" key="4">
    <source>
        <dbReference type="Google" id="ProtNLM"/>
    </source>
</evidence>
<feature type="transmembrane region" description="Helical" evidence="1">
    <location>
        <begin position="99"/>
        <end position="117"/>
    </location>
</feature>
<name>A0AAD9K1L7_9ANNE</name>
<proteinExistence type="predicted"/>
<comment type="caution">
    <text evidence="2">The sequence shown here is derived from an EMBL/GenBank/DDBJ whole genome shotgun (WGS) entry which is preliminary data.</text>
</comment>
<keyword evidence="1" id="KW-0812">Transmembrane</keyword>
<keyword evidence="1" id="KW-0472">Membrane</keyword>
<dbReference type="Proteomes" id="UP001208570">
    <property type="component" value="Unassembled WGS sequence"/>
</dbReference>
<reference evidence="2" key="1">
    <citation type="journal article" date="2023" name="Mol. Biol. Evol.">
        <title>Third-Generation Sequencing Reveals the Adaptive Role of the Epigenome in Three Deep-Sea Polychaetes.</title>
        <authorList>
            <person name="Perez M."/>
            <person name="Aroh O."/>
            <person name="Sun Y."/>
            <person name="Lan Y."/>
            <person name="Juniper S.K."/>
            <person name="Young C.R."/>
            <person name="Angers B."/>
            <person name="Qian P.Y."/>
        </authorList>
    </citation>
    <scope>NUCLEOTIDE SEQUENCE</scope>
    <source>
        <strain evidence="2">P08H-3</strain>
    </source>
</reference>
<evidence type="ECO:0000313" key="3">
    <source>
        <dbReference type="Proteomes" id="UP001208570"/>
    </source>
</evidence>
<organism evidence="2 3">
    <name type="scientific">Paralvinella palmiformis</name>
    <dbReference type="NCBI Taxonomy" id="53620"/>
    <lineage>
        <taxon>Eukaryota</taxon>
        <taxon>Metazoa</taxon>
        <taxon>Spiralia</taxon>
        <taxon>Lophotrochozoa</taxon>
        <taxon>Annelida</taxon>
        <taxon>Polychaeta</taxon>
        <taxon>Sedentaria</taxon>
        <taxon>Canalipalpata</taxon>
        <taxon>Terebellida</taxon>
        <taxon>Terebelliformia</taxon>
        <taxon>Alvinellidae</taxon>
        <taxon>Paralvinella</taxon>
    </lineage>
</organism>
<keyword evidence="1" id="KW-1133">Transmembrane helix</keyword>
<sequence length="243" mass="28750">MASTVLYLRLFPKGSTSLLMRLLETHHGKRLHSVLSQCAHDWYPTQRACVLQNNTLFYAHHQTDNQRRWFGRNTSVTSMNEEDGVPNNYKIIYDWHYKYNVIGTCYVLYLSALPLMYKGLETLVMSRDYVTYWDETQLLSVFGVPFILALIGGVNFIMSRMFVRIYYWGEENSFIGVRYNGKLNFKSSSNYFMRTDQLEFKQSEVKDPKQDGTFKLRGKSFYVKDNDFKSPRYYNIFMGFDQL</sequence>
<feature type="transmembrane region" description="Helical" evidence="1">
    <location>
        <begin position="137"/>
        <end position="158"/>
    </location>
</feature>
<keyword evidence="3" id="KW-1185">Reference proteome</keyword>
<gene>
    <name evidence="2" type="ORF">LSH36_101g04050</name>
</gene>
<evidence type="ECO:0000313" key="2">
    <source>
        <dbReference type="EMBL" id="KAK2162255.1"/>
    </source>
</evidence>
<dbReference type="AlphaFoldDB" id="A0AAD9K1L7"/>
<accession>A0AAD9K1L7</accession>
<evidence type="ECO:0000256" key="1">
    <source>
        <dbReference type="SAM" id="Phobius"/>
    </source>
</evidence>
<dbReference type="EMBL" id="JAODUP010000101">
    <property type="protein sequence ID" value="KAK2162255.1"/>
    <property type="molecule type" value="Genomic_DNA"/>
</dbReference>